<proteinExistence type="predicted"/>
<reference evidence="1" key="2">
    <citation type="journal article" date="2022" name="New Phytol.">
        <title>Evolutionary transition to the ectomycorrhizal habit in the genomes of a hyperdiverse lineage of mushroom-forming fungi.</title>
        <authorList>
            <person name="Looney B."/>
            <person name="Miyauchi S."/>
            <person name="Morin E."/>
            <person name="Drula E."/>
            <person name="Courty P.E."/>
            <person name="Kohler A."/>
            <person name="Kuo A."/>
            <person name="LaButti K."/>
            <person name="Pangilinan J."/>
            <person name="Lipzen A."/>
            <person name="Riley R."/>
            <person name="Andreopoulos W."/>
            <person name="He G."/>
            <person name="Johnson J."/>
            <person name="Nolan M."/>
            <person name="Tritt A."/>
            <person name="Barry K.W."/>
            <person name="Grigoriev I.V."/>
            <person name="Nagy L.G."/>
            <person name="Hibbett D."/>
            <person name="Henrissat B."/>
            <person name="Matheny P.B."/>
            <person name="Labbe J."/>
            <person name="Martin F.M."/>
        </authorList>
    </citation>
    <scope>NUCLEOTIDE SEQUENCE</scope>
    <source>
        <strain evidence="1">FP105234-sp</strain>
    </source>
</reference>
<organism evidence="1 2">
    <name type="scientific">Auriscalpium vulgare</name>
    <dbReference type="NCBI Taxonomy" id="40419"/>
    <lineage>
        <taxon>Eukaryota</taxon>
        <taxon>Fungi</taxon>
        <taxon>Dikarya</taxon>
        <taxon>Basidiomycota</taxon>
        <taxon>Agaricomycotina</taxon>
        <taxon>Agaricomycetes</taxon>
        <taxon>Russulales</taxon>
        <taxon>Auriscalpiaceae</taxon>
        <taxon>Auriscalpium</taxon>
    </lineage>
</organism>
<dbReference type="Proteomes" id="UP000814033">
    <property type="component" value="Unassembled WGS sequence"/>
</dbReference>
<protein>
    <submittedName>
        <fullName evidence="1">Fungal pheromone STE3G-protein-coupled receptor</fullName>
    </submittedName>
</protein>
<reference evidence="1" key="1">
    <citation type="submission" date="2021-02" db="EMBL/GenBank/DDBJ databases">
        <authorList>
            <consortium name="DOE Joint Genome Institute"/>
            <person name="Ahrendt S."/>
            <person name="Looney B.P."/>
            <person name="Miyauchi S."/>
            <person name="Morin E."/>
            <person name="Drula E."/>
            <person name="Courty P.E."/>
            <person name="Chicoki N."/>
            <person name="Fauchery L."/>
            <person name="Kohler A."/>
            <person name="Kuo A."/>
            <person name="Labutti K."/>
            <person name="Pangilinan J."/>
            <person name="Lipzen A."/>
            <person name="Riley R."/>
            <person name="Andreopoulos W."/>
            <person name="He G."/>
            <person name="Johnson J."/>
            <person name="Barry K.W."/>
            <person name="Grigoriev I.V."/>
            <person name="Nagy L."/>
            <person name="Hibbett D."/>
            <person name="Henrissat B."/>
            <person name="Matheny P.B."/>
            <person name="Labbe J."/>
            <person name="Martin F."/>
        </authorList>
    </citation>
    <scope>NUCLEOTIDE SEQUENCE</scope>
    <source>
        <strain evidence="1">FP105234-sp</strain>
    </source>
</reference>
<dbReference type="EMBL" id="MU275840">
    <property type="protein sequence ID" value="KAI0053506.1"/>
    <property type="molecule type" value="Genomic_DNA"/>
</dbReference>
<sequence>MRAELPAFSFLSVVFILLILPGQLKSNNIPAVSIIAWLFVCNLIHGVNAILWANNVDIRASAWCDLAVTAVLLGAMVAVPGAFLCVARQLDLMTTRTDTGLKPEQRHKKPFEILMCIVLPVVYIALRNFFPTSLTPSLR</sequence>
<comment type="caution">
    <text evidence="1">The sequence shown here is derived from an EMBL/GenBank/DDBJ whole genome shotgun (WGS) entry which is preliminary data.</text>
</comment>
<keyword evidence="1" id="KW-0675">Receptor</keyword>
<evidence type="ECO:0000313" key="2">
    <source>
        <dbReference type="Proteomes" id="UP000814033"/>
    </source>
</evidence>
<name>A0ACB8SC12_9AGAM</name>
<accession>A0ACB8SC12</accession>
<keyword evidence="2" id="KW-1185">Reference proteome</keyword>
<gene>
    <name evidence="1" type="ORF">FA95DRAFT_1481928</name>
</gene>
<evidence type="ECO:0000313" key="1">
    <source>
        <dbReference type="EMBL" id="KAI0053506.1"/>
    </source>
</evidence>